<gene>
    <name evidence="2" type="ORF">SAMN02745975_02959</name>
</gene>
<dbReference type="RefSeq" id="WP_190014564.1">
    <property type="nucleotide sequence ID" value="NZ_FQZV01000044.1"/>
</dbReference>
<proteinExistence type="predicted"/>
<dbReference type="EMBL" id="FQZV01000044">
    <property type="protein sequence ID" value="SHJ82176.1"/>
    <property type="molecule type" value="Genomic_DNA"/>
</dbReference>
<dbReference type="STRING" id="1121919.SAMN02745975_02959"/>
<feature type="domain" description="Rubrerythrin diiron-binding" evidence="1">
    <location>
        <begin position="7"/>
        <end position="149"/>
    </location>
</feature>
<protein>
    <submittedName>
        <fullName evidence="2">Rubrerythrin</fullName>
    </submittedName>
</protein>
<evidence type="ECO:0000259" key="1">
    <source>
        <dbReference type="Pfam" id="PF02915"/>
    </source>
</evidence>
<dbReference type="InterPro" id="IPR009078">
    <property type="entry name" value="Ferritin-like_SF"/>
</dbReference>
<evidence type="ECO:0000313" key="2">
    <source>
        <dbReference type="EMBL" id="SHJ82176.1"/>
    </source>
</evidence>
<dbReference type="GO" id="GO:0016491">
    <property type="term" value="F:oxidoreductase activity"/>
    <property type="evidence" value="ECO:0007669"/>
    <property type="project" value="InterPro"/>
</dbReference>
<dbReference type="GO" id="GO:0046872">
    <property type="term" value="F:metal ion binding"/>
    <property type="evidence" value="ECO:0007669"/>
    <property type="project" value="InterPro"/>
</dbReference>
<organism evidence="2 3">
    <name type="scientific">Geosporobacter subterraneus DSM 17957</name>
    <dbReference type="NCBI Taxonomy" id="1121919"/>
    <lineage>
        <taxon>Bacteria</taxon>
        <taxon>Bacillati</taxon>
        <taxon>Bacillota</taxon>
        <taxon>Clostridia</taxon>
        <taxon>Peptostreptococcales</taxon>
        <taxon>Thermotaleaceae</taxon>
        <taxon>Geosporobacter</taxon>
    </lineage>
</organism>
<dbReference type="Proteomes" id="UP000184536">
    <property type="component" value="Unassembled WGS sequence"/>
</dbReference>
<dbReference type="PANTHER" id="PTHR33531">
    <property type="entry name" value="RUBRERYTHRIN SUBFAMILY"/>
    <property type="match status" value="1"/>
</dbReference>
<dbReference type="AlphaFoldDB" id="A0A1M6MFP0"/>
<dbReference type="Pfam" id="PF02915">
    <property type="entry name" value="Rubrerythrin"/>
    <property type="match status" value="1"/>
</dbReference>
<dbReference type="SUPFAM" id="SSF47240">
    <property type="entry name" value="Ferritin-like"/>
    <property type="match status" value="1"/>
</dbReference>
<sequence>MENALQILQYAMEMEKKGQQFYASFKDQIHNNKTKAIFENLVKAEEDHYNILAKEYEKISKGESWSDPDSLALGSNTIFQSAQEEEKFDGERLSSAVSDLAIMRMAYLIEHDFAEFYRKALEKTEDENGRKILQALITMEEDHERFFYQEYRSLMESTWHDAAFAPF</sequence>
<dbReference type="CDD" id="cd01045">
    <property type="entry name" value="Ferritin_like_AB"/>
    <property type="match status" value="1"/>
</dbReference>
<keyword evidence="3" id="KW-1185">Reference proteome</keyword>
<reference evidence="3" key="1">
    <citation type="submission" date="2016-11" db="EMBL/GenBank/DDBJ databases">
        <authorList>
            <person name="Varghese N."/>
            <person name="Submissions S."/>
        </authorList>
    </citation>
    <scope>NUCLEOTIDE SEQUENCE [LARGE SCALE GENOMIC DNA]</scope>
    <source>
        <strain evidence="3">DSM 17957</strain>
    </source>
</reference>
<dbReference type="Gene3D" id="1.20.1260.10">
    <property type="match status" value="1"/>
</dbReference>
<dbReference type="PANTHER" id="PTHR33531:SF7">
    <property type="entry name" value="HYPOTHETICAL MEMBRANE PROTEIN, CONSERVED"/>
    <property type="match status" value="1"/>
</dbReference>
<dbReference type="InterPro" id="IPR003251">
    <property type="entry name" value="Rr_diiron-bd_dom"/>
</dbReference>
<dbReference type="InterPro" id="IPR012347">
    <property type="entry name" value="Ferritin-like"/>
</dbReference>
<accession>A0A1M6MFP0</accession>
<evidence type="ECO:0000313" key="3">
    <source>
        <dbReference type="Proteomes" id="UP000184536"/>
    </source>
</evidence>
<name>A0A1M6MFP0_9FIRM</name>